<reference evidence="1 2" key="1">
    <citation type="journal article" date="2021" name="BMC Genomics">
        <title>Datura genome reveals duplications of psychoactive alkaloid biosynthetic genes and high mutation rate following tissue culture.</title>
        <authorList>
            <person name="Rajewski A."/>
            <person name="Carter-House D."/>
            <person name="Stajich J."/>
            <person name="Litt A."/>
        </authorList>
    </citation>
    <scope>NUCLEOTIDE SEQUENCE [LARGE SCALE GENOMIC DNA]</scope>
    <source>
        <strain evidence="1">AR-01</strain>
    </source>
</reference>
<gene>
    <name evidence="1" type="ORF">HAX54_008090</name>
</gene>
<sequence length="181" mass="20194">MSSTPASTPGGAQGRERRRNSLLSLLWMRSSLALITSMMISRSNLVATREANRGGEDPRLHRKILVGEWSSSFDSLMKHRSRFLTEHADPYSLTNITPALIRDSTQHREVIFSIDEEVNFTSHPMRLANYLKPMISAEDHKRMDEAPTECLANDSAHAAARHVNCPKSPKIAEGKGVEAEV</sequence>
<name>A0ABS8TCQ8_DATST</name>
<evidence type="ECO:0000313" key="2">
    <source>
        <dbReference type="Proteomes" id="UP000823775"/>
    </source>
</evidence>
<organism evidence="1 2">
    <name type="scientific">Datura stramonium</name>
    <name type="common">Jimsonweed</name>
    <name type="synonym">Common thornapple</name>
    <dbReference type="NCBI Taxonomy" id="4076"/>
    <lineage>
        <taxon>Eukaryota</taxon>
        <taxon>Viridiplantae</taxon>
        <taxon>Streptophyta</taxon>
        <taxon>Embryophyta</taxon>
        <taxon>Tracheophyta</taxon>
        <taxon>Spermatophyta</taxon>
        <taxon>Magnoliopsida</taxon>
        <taxon>eudicotyledons</taxon>
        <taxon>Gunneridae</taxon>
        <taxon>Pentapetalae</taxon>
        <taxon>asterids</taxon>
        <taxon>lamiids</taxon>
        <taxon>Solanales</taxon>
        <taxon>Solanaceae</taxon>
        <taxon>Solanoideae</taxon>
        <taxon>Datureae</taxon>
        <taxon>Datura</taxon>
    </lineage>
</organism>
<dbReference type="Proteomes" id="UP000823775">
    <property type="component" value="Unassembled WGS sequence"/>
</dbReference>
<protein>
    <submittedName>
        <fullName evidence="1">Uncharacterized protein</fullName>
    </submittedName>
</protein>
<accession>A0ABS8TCQ8</accession>
<proteinExistence type="predicted"/>
<dbReference type="EMBL" id="JACEIK010001418">
    <property type="protein sequence ID" value="MCD7469226.1"/>
    <property type="molecule type" value="Genomic_DNA"/>
</dbReference>
<comment type="caution">
    <text evidence="1">The sequence shown here is derived from an EMBL/GenBank/DDBJ whole genome shotgun (WGS) entry which is preliminary data.</text>
</comment>
<keyword evidence="2" id="KW-1185">Reference proteome</keyword>
<evidence type="ECO:0000313" key="1">
    <source>
        <dbReference type="EMBL" id="MCD7469226.1"/>
    </source>
</evidence>